<dbReference type="Gene3D" id="3.80.10.10">
    <property type="entry name" value="Ribonuclease Inhibitor"/>
    <property type="match status" value="1"/>
</dbReference>
<keyword evidence="2" id="KW-1185">Reference proteome</keyword>
<accession>A0A0W0VY99</accession>
<dbReference type="PATRIC" id="fig|466.6.peg.2186"/>
<evidence type="ECO:0000313" key="2">
    <source>
        <dbReference type="Proteomes" id="UP000054908"/>
    </source>
</evidence>
<dbReference type="SUPFAM" id="SSF52047">
    <property type="entry name" value="RNI-like"/>
    <property type="match status" value="1"/>
</dbReference>
<dbReference type="RefSeq" id="WP_058452813.1">
    <property type="nucleotide sequence ID" value="NZ_CAAAIB010000004.1"/>
</dbReference>
<evidence type="ECO:0000313" key="1">
    <source>
        <dbReference type="EMBL" id="KTD25084.1"/>
    </source>
</evidence>
<name>A0A0W0VY99_9GAMM</name>
<protein>
    <submittedName>
        <fullName evidence="1">Leucine-rich repeat-containing protein (Substrate of the Dot/Icm secretion system)</fullName>
    </submittedName>
</protein>
<sequence>MQLVFAPNQHSGEEFIQSFQKIKNISPPVTELVMWLDGFDSRSTTELGDAFAAIPSSVTRLCCAGNIFSINEETLAKIFASIPKSVTLIELDLSESILSIDNLSIENIQQLANSLPNIDFYFRESELKAMSIEQRQTDLARENRTHC</sequence>
<gene>
    <name evidence="1" type="ORF">Lmac_2062</name>
</gene>
<proteinExistence type="predicted"/>
<reference evidence="1 2" key="1">
    <citation type="submission" date="2015-11" db="EMBL/GenBank/DDBJ databases">
        <title>Genomic analysis of 38 Legionella species identifies large and diverse effector repertoires.</title>
        <authorList>
            <person name="Burstein D."/>
            <person name="Amaro F."/>
            <person name="Zusman T."/>
            <person name="Lifshitz Z."/>
            <person name="Cohen O."/>
            <person name="Gilbert J.A."/>
            <person name="Pupko T."/>
            <person name="Shuman H.A."/>
            <person name="Segal G."/>
        </authorList>
    </citation>
    <scope>NUCLEOTIDE SEQUENCE [LARGE SCALE GENOMIC DNA]</scope>
    <source>
        <strain evidence="1 2">PX-1-G2-E2</strain>
    </source>
</reference>
<dbReference type="EMBL" id="LNYL01000045">
    <property type="protein sequence ID" value="KTD25084.1"/>
    <property type="molecule type" value="Genomic_DNA"/>
</dbReference>
<dbReference type="OrthoDB" id="5651497at2"/>
<organism evidence="1 2">
    <name type="scientific">Legionella maceachernii</name>
    <dbReference type="NCBI Taxonomy" id="466"/>
    <lineage>
        <taxon>Bacteria</taxon>
        <taxon>Pseudomonadati</taxon>
        <taxon>Pseudomonadota</taxon>
        <taxon>Gammaproteobacteria</taxon>
        <taxon>Legionellales</taxon>
        <taxon>Legionellaceae</taxon>
        <taxon>Legionella</taxon>
    </lineage>
</organism>
<dbReference type="Proteomes" id="UP000054908">
    <property type="component" value="Unassembled WGS sequence"/>
</dbReference>
<comment type="caution">
    <text evidence="1">The sequence shown here is derived from an EMBL/GenBank/DDBJ whole genome shotgun (WGS) entry which is preliminary data.</text>
</comment>
<dbReference type="AlphaFoldDB" id="A0A0W0VY99"/>
<dbReference type="InterPro" id="IPR032675">
    <property type="entry name" value="LRR_dom_sf"/>
</dbReference>